<evidence type="ECO:0000313" key="1">
    <source>
        <dbReference type="EMBL" id="GLB43890.1"/>
    </source>
</evidence>
<comment type="caution">
    <text evidence="1">The sequence shown here is derived from an EMBL/GenBank/DDBJ whole genome shotgun (WGS) entry which is preliminary data.</text>
</comment>
<reference evidence="1" key="1">
    <citation type="submission" date="2022-07" db="EMBL/GenBank/DDBJ databases">
        <title>The genome of Lyophyllum shimeji provides insight into the initial evolution of ectomycorrhizal fungal genome.</title>
        <authorList>
            <person name="Kobayashi Y."/>
            <person name="Shibata T."/>
            <person name="Hirakawa H."/>
            <person name="Shigenobu S."/>
            <person name="Nishiyama T."/>
            <person name="Yamada A."/>
            <person name="Hasebe M."/>
            <person name="Kawaguchi M."/>
        </authorList>
    </citation>
    <scope>NUCLEOTIDE SEQUENCE</scope>
    <source>
        <strain evidence="1">AT787</strain>
    </source>
</reference>
<accession>A0A9P3PVU4</accession>
<protein>
    <submittedName>
        <fullName evidence="1">Uncharacterized protein</fullName>
    </submittedName>
</protein>
<dbReference type="EMBL" id="BRPK01000015">
    <property type="protein sequence ID" value="GLB43890.1"/>
    <property type="molecule type" value="Genomic_DNA"/>
</dbReference>
<evidence type="ECO:0000313" key="2">
    <source>
        <dbReference type="Proteomes" id="UP001063166"/>
    </source>
</evidence>
<name>A0A9P3PVU4_LYOSH</name>
<sequence>MKMARKRDSSGLEAKRRKAQVEFDWHVAELAREKEAEKVKQAAEEEERIRRSITLITDRSLIDDMKIKALDEQLDAL</sequence>
<dbReference type="Proteomes" id="UP001063166">
    <property type="component" value="Unassembled WGS sequence"/>
</dbReference>
<keyword evidence="2" id="KW-1185">Reference proteome</keyword>
<proteinExistence type="predicted"/>
<gene>
    <name evidence="1" type="ORF">LshimejAT787_1500740</name>
</gene>
<organism evidence="1 2">
    <name type="scientific">Lyophyllum shimeji</name>
    <name type="common">Hon-shimeji</name>
    <name type="synonym">Tricholoma shimeji</name>
    <dbReference type="NCBI Taxonomy" id="47721"/>
    <lineage>
        <taxon>Eukaryota</taxon>
        <taxon>Fungi</taxon>
        <taxon>Dikarya</taxon>
        <taxon>Basidiomycota</taxon>
        <taxon>Agaricomycotina</taxon>
        <taxon>Agaricomycetes</taxon>
        <taxon>Agaricomycetidae</taxon>
        <taxon>Agaricales</taxon>
        <taxon>Tricholomatineae</taxon>
        <taxon>Lyophyllaceae</taxon>
        <taxon>Lyophyllum</taxon>
    </lineage>
</organism>
<dbReference type="AlphaFoldDB" id="A0A9P3PVU4"/>